<keyword evidence="1" id="KW-1133">Transmembrane helix</keyword>
<keyword evidence="1" id="KW-0812">Transmembrane</keyword>
<evidence type="ECO:0000313" key="3">
    <source>
        <dbReference type="Proteomes" id="UP001596253"/>
    </source>
</evidence>
<reference evidence="3" key="1">
    <citation type="journal article" date="2019" name="Int. J. Syst. Evol. Microbiol.">
        <title>The Global Catalogue of Microorganisms (GCM) 10K type strain sequencing project: providing services to taxonomists for standard genome sequencing and annotation.</title>
        <authorList>
            <consortium name="The Broad Institute Genomics Platform"/>
            <consortium name="The Broad Institute Genome Sequencing Center for Infectious Disease"/>
            <person name="Wu L."/>
            <person name="Ma J."/>
        </authorList>
    </citation>
    <scope>NUCLEOTIDE SEQUENCE [LARGE SCALE GENOMIC DNA]</scope>
    <source>
        <strain evidence="3">CCM 8932</strain>
    </source>
</reference>
<keyword evidence="3" id="KW-1185">Reference proteome</keyword>
<protein>
    <recommendedName>
        <fullName evidence="4">Integral membrane protein</fullName>
    </recommendedName>
</protein>
<proteinExistence type="predicted"/>
<name>A0ABW1R183_9LACO</name>
<dbReference type="PROSITE" id="PS51257">
    <property type="entry name" value="PROKAR_LIPOPROTEIN"/>
    <property type="match status" value="1"/>
</dbReference>
<evidence type="ECO:0000256" key="1">
    <source>
        <dbReference type="SAM" id="Phobius"/>
    </source>
</evidence>
<sequence length="88" mass="9498">MQQPLTKRYRWLIIVGLTVISIGCALLGKWGRAISVTLLGLALAGLTSGCLRFCKARGFSQISGMLWSLALAAGYVLAILGSYDYFRG</sequence>
<gene>
    <name evidence="2" type="ORF">ACFP3T_02745</name>
</gene>
<comment type="caution">
    <text evidence="2">The sequence shown here is derived from an EMBL/GenBank/DDBJ whole genome shotgun (WGS) entry which is preliminary data.</text>
</comment>
<dbReference type="EMBL" id="JBHSSD010000009">
    <property type="protein sequence ID" value="MFC6163589.1"/>
    <property type="molecule type" value="Genomic_DNA"/>
</dbReference>
<dbReference type="RefSeq" id="WP_137639027.1">
    <property type="nucleotide sequence ID" value="NZ_BJDK01000001.1"/>
</dbReference>
<accession>A0ABW1R183</accession>
<keyword evidence="1" id="KW-0472">Membrane</keyword>
<dbReference type="Proteomes" id="UP001596253">
    <property type="component" value="Unassembled WGS sequence"/>
</dbReference>
<evidence type="ECO:0008006" key="4">
    <source>
        <dbReference type="Google" id="ProtNLM"/>
    </source>
</evidence>
<evidence type="ECO:0000313" key="2">
    <source>
        <dbReference type="EMBL" id="MFC6163589.1"/>
    </source>
</evidence>
<feature type="transmembrane region" description="Helical" evidence="1">
    <location>
        <begin position="66"/>
        <end position="86"/>
    </location>
</feature>
<organism evidence="2 3">
    <name type="scientific">Lactiplantibacillus dongliensis</name>
    <dbReference type="NCBI Taxonomy" id="2559919"/>
    <lineage>
        <taxon>Bacteria</taxon>
        <taxon>Bacillati</taxon>
        <taxon>Bacillota</taxon>
        <taxon>Bacilli</taxon>
        <taxon>Lactobacillales</taxon>
        <taxon>Lactobacillaceae</taxon>
        <taxon>Lactiplantibacillus</taxon>
    </lineage>
</organism>
<feature type="transmembrane region" description="Helical" evidence="1">
    <location>
        <begin position="9"/>
        <end position="28"/>
    </location>
</feature>